<reference evidence="1" key="1">
    <citation type="journal article" date="2020" name="Stud. Mycol.">
        <title>101 Dothideomycetes genomes: a test case for predicting lifestyles and emergence of pathogens.</title>
        <authorList>
            <person name="Haridas S."/>
            <person name="Albert R."/>
            <person name="Binder M."/>
            <person name="Bloem J."/>
            <person name="Labutti K."/>
            <person name="Salamov A."/>
            <person name="Andreopoulos B."/>
            <person name="Baker S."/>
            <person name="Barry K."/>
            <person name="Bills G."/>
            <person name="Bluhm B."/>
            <person name="Cannon C."/>
            <person name="Castanera R."/>
            <person name="Culley D."/>
            <person name="Daum C."/>
            <person name="Ezra D."/>
            <person name="Gonzalez J."/>
            <person name="Henrissat B."/>
            <person name="Kuo A."/>
            <person name="Liang C."/>
            <person name="Lipzen A."/>
            <person name="Lutzoni F."/>
            <person name="Magnuson J."/>
            <person name="Mondo S."/>
            <person name="Nolan M."/>
            <person name="Ohm R."/>
            <person name="Pangilinan J."/>
            <person name="Park H.-J."/>
            <person name="Ramirez L."/>
            <person name="Alfaro M."/>
            <person name="Sun H."/>
            <person name="Tritt A."/>
            <person name="Yoshinaga Y."/>
            <person name="Zwiers L.-H."/>
            <person name="Turgeon B."/>
            <person name="Goodwin S."/>
            <person name="Spatafora J."/>
            <person name="Crous P."/>
            <person name="Grigoriev I."/>
        </authorList>
    </citation>
    <scope>NUCLEOTIDE SEQUENCE</scope>
    <source>
        <strain evidence="1">ATCC 16933</strain>
    </source>
</reference>
<organism evidence="1 2">
    <name type="scientific">Lineolata rhizophorae</name>
    <dbReference type="NCBI Taxonomy" id="578093"/>
    <lineage>
        <taxon>Eukaryota</taxon>
        <taxon>Fungi</taxon>
        <taxon>Dikarya</taxon>
        <taxon>Ascomycota</taxon>
        <taxon>Pezizomycotina</taxon>
        <taxon>Dothideomycetes</taxon>
        <taxon>Dothideomycetes incertae sedis</taxon>
        <taxon>Lineolatales</taxon>
        <taxon>Lineolataceae</taxon>
        <taxon>Lineolata</taxon>
    </lineage>
</organism>
<proteinExistence type="predicted"/>
<gene>
    <name evidence="1" type="ORF">BDY21DRAFT_331903</name>
</gene>
<sequence>MRDVVVPLRGTTVRERMTNRYLPSPGARAGMSQSLLATTDRYSNYHEALGYQTSRWIVSHALTVMSGARPRVVKSQLPRSHYWAPASLSPRSFPSEV</sequence>
<dbReference type="AlphaFoldDB" id="A0A6A6PC35"/>
<accession>A0A6A6PC35</accession>
<dbReference type="EMBL" id="MU001671">
    <property type="protein sequence ID" value="KAF2461362.1"/>
    <property type="molecule type" value="Genomic_DNA"/>
</dbReference>
<dbReference type="Proteomes" id="UP000799766">
    <property type="component" value="Unassembled WGS sequence"/>
</dbReference>
<protein>
    <submittedName>
        <fullName evidence="1">Uncharacterized protein</fullName>
    </submittedName>
</protein>
<name>A0A6A6PC35_9PEZI</name>
<keyword evidence="2" id="KW-1185">Reference proteome</keyword>
<evidence type="ECO:0000313" key="2">
    <source>
        <dbReference type="Proteomes" id="UP000799766"/>
    </source>
</evidence>
<evidence type="ECO:0000313" key="1">
    <source>
        <dbReference type="EMBL" id="KAF2461362.1"/>
    </source>
</evidence>